<dbReference type="GeneID" id="108669169"/>
<sequence length="131" mass="14001">MKIFICIIAIALTRSAVSQQQAPSGSFDRLPQNQAISQLSSAQMQRFFNNADSVRVLTGCFANLAACPNPTASSIAGQILSLGAGGSCAPCSAAEQSNMNALVKLFVESYRTKYPAQFEQVKPYIAHVLQN</sequence>
<dbReference type="OrthoDB" id="6387446at2759"/>
<gene>
    <name evidence="3" type="primary">LOC108669169</name>
</gene>
<accession>A0A8B7NEC6</accession>
<dbReference type="KEGG" id="hazt:108669169"/>
<organism evidence="2 3">
    <name type="scientific">Hyalella azteca</name>
    <name type="common">Amphipod</name>
    <dbReference type="NCBI Taxonomy" id="294128"/>
    <lineage>
        <taxon>Eukaryota</taxon>
        <taxon>Metazoa</taxon>
        <taxon>Ecdysozoa</taxon>
        <taxon>Arthropoda</taxon>
        <taxon>Crustacea</taxon>
        <taxon>Multicrustacea</taxon>
        <taxon>Malacostraca</taxon>
        <taxon>Eumalacostraca</taxon>
        <taxon>Peracarida</taxon>
        <taxon>Amphipoda</taxon>
        <taxon>Senticaudata</taxon>
        <taxon>Talitrida</taxon>
        <taxon>Talitroidea</taxon>
        <taxon>Hyalellidae</taxon>
        <taxon>Hyalella</taxon>
    </lineage>
</organism>
<feature type="signal peptide" evidence="1">
    <location>
        <begin position="1"/>
        <end position="18"/>
    </location>
</feature>
<evidence type="ECO:0000313" key="3">
    <source>
        <dbReference type="RefSeq" id="XP_018011958.1"/>
    </source>
</evidence>
<protein>
    <submittedName>
        <fullName evidence="3">Uncharacterized protein LOC108669169</fullName>
    </submittedName>
</protein>
<keyword evidence="1" id="KW-0732">Signal</keyword>
<name>A0A8B7NEC6_HYAAZ</name>
<evidence type="ECO:0000256" key="1">
    <source>
        <dbReference type="SAM" id="SignalP"/>
    </source>
</evidence>
<dbReference type="RefSeq" id="XP_018011958.1">
    <property type="nucleotide sequence ID" value="XM_018156469.2"/>
</dbReference>
<keyword evidence="2" id="KW-1185">Reference proteome</keyword>
<reference evidence="3" key="1">
    <citation type="submission" date="2025-08" db="UniProtKB">
        <authorList>
            <consortium name="RefSeq"/>
        </authorList>
    </citation>
    <scope>IDENTIFICATION</scope>
    <source>
        <tissue evidence="3">Whole organism</tissue>
    </source>
</reference>
<proteinExistence type="predicted"/>
<feature type="chain" id="PRO_5034215917" evidence="1">
    <location>
        <begin position="19"/>
        <end position="131"/>
    </location>
</feature>
<dbReference type="AlphaFoldDB" id="A0A8B7NEC6"/>
<dbReference type="Proteomes" id="UP000694843">
    <property type="component" value="Unplaced"/>
</dbReference>
<evidence type="ECO:0000313" key="2">
    <source>
        <dbReference type="Proteomes" id="UP000694843"/>
    </source>
</evidence>